<evidence type="ECO:0000256" key="3">
    <source>
        <dbReference type="SAM" id="SignalP"/>
    </source>
</evidence>
<feature type="region of interest" description="Disordered" evidence="2">
    <location>
        <begin position="324"/>
        <end position="401"/>
    </location>
</feature>
<feature type="chain" id="PRO_5036355335" evidence="3">
    <location>
        <begin position="27"/>
        <end position="487"/>
    </location>
</feature>
<feature type="signal peptide" evidence="3">
    <location>
        <begin position="1"/>
        <end position="26"/>
    </location>
</feature>
<dbReference type="GO" id="GO:0004553">
    <property type="term" value="F:hydrolase activity, hydrolyzing O-glycosyl compounds"/>
    <property type="evidence" value="ECO:0007669"/>
    <property type="project" value="InterPro"/>
</dbReference>
<evidence type="ECO:0000256" key="1">
    <source>
        <dbReference type="ARBA" id="ARBA00022729"/>
    </source>
</evidence>
<dbReference type="Proteomes" id="UP000332933">
    <property type="component" value="Unassembled WGS sequence"/>
</dbReference>
<keyword evidence="1 3" id="KW-0732">Signal</keyword>
<dbReference type="PANTHER" id="PTHR34876:SF4">
    <property type="entry name" value="1,4-BETA-D-GLUCAN CELLOBIOHYDROLASE C-RELATED"/>
    <property type="match status" value="1"/>
</dbReference>
<proteinExistence type="predicted"/>
<dbReference type="PANTHER" id="PTHR34876">
    <property type="match status" value="1"/>
</dbReference>
<dbReference type="InterPro" id="IPR016288">
    <property type="entry name" value="Beta_cellobiohydrolase"/>
</dbReference>
<name>A0A485K412_9STRA</name>
<evidence type="ECO:0000259" key="4">
    <source>
        <dbReference type="PROSITE" id="PS51164"/>
    </source>
</evidence>
<dbReference type="GO" id="GO:0005576">
    <property type="term" value="C:extracellular region"/>
    <property type="evidence" value="ECO:0007669"/>
    <property type="project" value="InterPro"/>
</dbReference>
<organism evidence="6 7">
    <name type="scientific">Aphanomyces stellatus</name>
    <dbReference type="NCBI Taxonomy" id="120398"/>
    <lineage>
        <taxon>Eukaryota</taxon>
        <taxon>Sar</taxon>
        <taxon>Stramenopiles</taxon>
        <taxon>Oomycota</taxon>
        <taxon>Saprolegniomycetes</taxon>
        <taxon>Saprolegniales</taxon>
        <taxon>Verrucalvaceae</taxon>
        <taxon>Aphanomyces</taxon>
    </lineage>
</organism>
<dbReference type="InterPro" id="IPR000254">
    <property type="entry name" value="CBD"/>
</dbReference>
<gene>
    <name evidence="6" type="primary">Aste57867_849</name>
    <name evidence="5" type="ORF">As57867_000848</name>
    <name evidence="6" type="ORF">ASTE57867_849</name>
</gene>
<dbReference type="OrthoDB" id="76432at2759"/>
<dbReference type="EMBL" id="CAADRA010000052">
    <property type="protein sequence ID" value="VFT78073.1"/>
    <property type="molecule type" value="Genomic_DNA"/>
</dbReference>
<feature type="compositionally biased region" description="Low complexity" evidence="2">
    <location>
        <begin position="379"/>
        <end position="391"/>
    </location>
</feature>
<reference evidence="5" key="2">
    <citation type="submission" date="2019-06" db="EMBL/GenBank/DDBJ databases">
        <title>Genomics analysis of Aphanomyces spp. identifies a new class of oomycete effector associated with host adaptation.</title>
        <authorList>
            <person name="Gaulin E."/>
        </authorList>
    </citation>
    <scope>NUCLEOTIDE SEQUENCE</scope>
    <source>
        <strain evidence="5">CBS 578.67</strain>
    </source>
</reference>
<dbReference type="EMBL" id="VJMH01000052">
    <property type="protein sequence ID" value="KAF0719727.1"/>
    <property type="molecule type" value="Genomic_DNA"/>
</dbReference>
<dbReference type="SUPFAM" id="SSF51989">
    <property type="entry name" value="Glycosyl hydrolases family 6, cellulases"/>
    <property type="match status" value="1"/>
</dbReference>
<feature type="compositionally biased region" description="Low complexity" evidence="2">
    <location>
        <begin position="328"/>
        <end position="372"/>
    </location>
</feature>
<dbReference type="PROSITE" id="PS00562">
    <property type="entry name" value="CBM1_1"/>
    <property type="match status" value="1"/>
</dbReference>
<dbReference type="GO" id="GO:0030248">
    <property type="term" value="F:cellulose binding"/>
    <property type="evidence" value="ECO:0007669"/>
    <property type="project" value="InterPro"/>
</dbReference>
<dbReference type="InterPro" id="IPR036434">
    <property type="entry name" value="Beta_cellobiohydrolase_sf"/>
</dbReference>
<dbReference type="AlphaFoldDB" id="A0A485K412"/>
<evidence type="ECO:0000313" key="7">
    <source>
        <dbReference type="Proteomes" id="UP000332933"/>
    </source>
</evidence>
<protein>
    <submittedName>
        <fullName evidence="6">Aste57867_849 protein</fullName>
    </submittedName>
</protein>
<evidence type="ECO:0000256" key="2">
    <source>
        <dbReference type="SAM" id="MobiDB-lite"/>
    </source>
</evidence>
<reference evidence="6 7" key="1">
    <citation type="submission" date="2019-03" db="EMBL/GenBank/DDBJ databases">
        <authorList>
            <person name="Gaulin E."/>
            <person name="Dumas B."/>
        </authorList>
    </citation>
    <scope>NUCLEOTIDE SEQUENCE [LARGE SCALE GENOMIC DNA]</scope>
    <source>
        <strain evidence="6">CBS 568.67</strain>
    </source>
</reference>
<dbReference type="Gene3D" id="3.20.20.40">
    <property type="entry name" value="1, 4-beta cellobiohydrolase"/>
    <property type="match status" value="1"/>
</dbReference>
<dbReference type="SUPFAM" id="SSF57180">
    <property type="entry name" value="Cellulose-binding domain"/>
    <property type="match status" value="2"/>
</dbReference>
<dbReference type="Pfam" id="PF00734">
    <property type="entry name" value="CBM_1"/>
    <property type="match status" value="2"/>
</dbReference>
<sequence>MKIPSSIHSLGFVASALVLSGSAVSAKSICNALTPYSFATAATQYPELKPVVDVLKHNAVASWYTDSGSNPIADLLLQCQDDAIPSIVVYGIPKKDCGDGGFSQGGANTNADLYKAWIQTLVNQVGQREVIYVLEPDALGLIASGGCGVQNGYMANLKVALALLASNPNAHIYADVASWADPTGAVKALNELKSAGRLAGIAINTSNFQSTSVLNNLCGTYSAATGGLHCVFDVARNFNGSPQNEWCNAKSAGMGSPPTADTGNPLVDYHLWIKVPGESDGQCTGRSTDAMIGPGAGQFFYDSFKVMWDQGYFVKEKGLPTIGGTSWPSSSTASPTVTPTPVPTTAAPSTAAPSTTAPLTSAPSTPSVSPSTQPFTAAPTVEPSSVPTTTPCHTREVPPTSLPPVEVAQAWAQCGGSHFNGPTTCTVDFSCKKWHDGYSQCVPTHAQANQVDTWGQCGGKDYSGSVQCKASDHCQVRNDYYHQCVPI</sequence>
<dbReference type="GO" id="GO:0030245">
    <property type="term" value="P:cellulose catabolic process"/>
    <property type="evidence" value="ECO:0007669"/>
    <property type="project" value="InterPro"/>
</dbReference>
<evidence type="ECO:0000313" key="5">
    <source>
        <dbReference type="EMBL" id="KAF0719727.1"/>
    </source>
</evidence>
<dbReference type="InterPro" id="IPR035971">
    <property type="entry name" value="CBD_sf"/>
</dbReference>
<feature type="domain" description="CBM1" evidence="4">
    <location>
        <begin position="406"/>
        <end position="442"/>
    </location>
</feature>
<dbReference type="PROSITE" id="PS51164">
    <property type="entry name" value="CBM1_2"/>
    <property type="match status" value="2"/>
</dbReference>
<keyword evidence="7" id="KW-1185">Reference proteome</keyword>
<dbReference type="Pfam" id="PF01341">
    <property type="entry name" value="Glyco_hydro_6"/>
    <property type="match status" value="1"/>
</dbReference>
<accession>A0A485K412</accession>
<evidence type="ECO:0000313" key="6">
    <source>
        <dbReference type="EMBL" id="VFT78073.1"/>
    </source>
</evidence>
<dbReference type="PRINTS" id="PR00733">
    <property type="entry name" value="GLHYDRLASE6"/>
</dbReference>
<feature type="domain" description="CBM1" evidence="4">
    <location>
        <begin position="449"/>
        <end position="485"/>
    </location>
</feature>
<dbReference type="SMART" id="SM00236">
    <property type="entry name" value="fCBD"/>
    <property type="match status" value="2"/>
</dbReference>